<protein>
    <submittedName>
        <fullName evidence="2">Uncharacterized protein</fullName>
    </submittedName>
</protein>
<organism evidence="2 3">
    <name type="scientific">Streptomyces triticagri</name>
    <dbReference type="NCBI Taxonomy" id="2293568"/>
    <lineage>
        <taxon>Bacteria</taxon>
        <taxon>Bacillati</taxon>
        <taxon>Actinomycetota</taxon>
        <taxon>Actinomycetes</taxon>
        <taxon>Kitasatosporales</taxon>
        <taxon>Streptomycetaceae</taxon>
        <taxon>Streptomyces</taxon>
    </lineage>
</organism>
<proteinExistence type="predicted"/>
<keyword evidence="1" id="KW-0040">ANK repeat</keyword>
<dbReference type="AlphaFoldDB" id="A0A372M918"/>
<evidence type="ECO:0000256" key="1">
    <source>
        <dbReference type="PROSITE-ProRule" id="PRU00023"/>
    </source>
</evidence>
<dbReference type="OrthoDB" id="278248at2"/>
<evidence type="ECO:0000313" key="3">
    <source>
        <dbReference type="Proteomes" id="UP000263094"/>
    </source>
</evidence>
<comment type="caution">
    <text evidence="2">The sequence shown here is derived from an EMBL/GenBank/DDBJ whole genome shotgun (WGS) entry which is preliminary data.</text>
</comment>
<sequence length="388" mass="40299">GVLPLVAAARRGSVATVRALLRHGASGQREALDEARRWPAAEVAERLREQVGALGGPVVSYVLPEGSGVVVVAETVRADGPAGGAELETGHGAIATLLERELGIRSPFGELLDRALPFLDPENENWTESVAALRGRNDEITYRAAAALSRSPDPWRRVFAVEVLGGLDDSFGPRVLPLLRELAQEPGSDGGTGGGDEDQEAGVHAGVVPHTGVVPLTGPGRDARTELVRSLVLALAGRGGPAAVHDVLRHAGHPDAAVRRAVAFALHEQLPGGAEEPAIAALVRLSADPDSEVREWSVTALGRLGGDGPGVRAALAARRADADPATAAEAAHGLALRGDPRAADAVLRLLSIEDPGGHAHATARAAAEQLPDEPLRRRLLHTVSRHRG</sequence>
<dbReference type="InterPro" id="IPR002110">
    <property type="entry name" value="Ankyrin_rpt"/>
</dbReference>
<dbReference type="Gene3D" id="1.25.10.10">
    <property type="entry name" value="Leucine-rich Repeat Variant"/>
    <property type="match status" value="1"/>
</dbReference>
<reference evidence="2 3" key="1">
    <citation type="submission" date="2018-08" db="EMBL/GenBank/DDBJ databases">
        <title>Isolation, diversity and antifungal activity of Actinobacteria from wheat.</title>
        <authorList>
            <person name="Han C."/>
        </authorList>
    </citation>
    <scope>NUCLEOTIDE SEQUENCE [LARGE SCALE GENOMIC DNA]</scope>
    <source>
        <strain evidence="2 3">NEAU-YY421</strain>
    </source>
</reference>
<dbReference type="PROSITE" id="PS50088">
    <property type="entry name" value="ANK_REPEAT"/>
    <property type="match status" value="1"/>
</dbReference>
<name>A0A372M918_9ACTN</name>
<feature type="non-terminal residue" evidence="2">
    <location>
        <position position="1"/>
    </location>
</feature>
<accession>A0A372M918</accession>
<dbReference type="InterPro" id="IPR016024">
    <property type="entry name" value="ARM-type_fold"/>
</dbReference>
<evidence type="ECO:0000313" key="2">
    <source>
        <dbReference type="EMBL" id="RFU87120.1"/>
    </source>
</evidence>
<dbReference type="PROSITE" id="PS50297">
    <property type="entry name" value="ANK_REP_REGION"/>
    <property type="match status" value="1"/>
</dbReference>
<dbReference type="Pfam" id="PF13646">
    <property type="entry name" value="HEAT_2"/>
    <property type="match status" value="1"/>
</dbReference>
<feature type="repeat" description="ANK" evidence="1">
    <location>
        <begin position="1"/>
        <end position="26"/>
    </location>
</feature>
<dbReference type="EMBL" id="QUAK01000042">
    <property type="protein sequence ID" value="RFU87120.1"/>
    <property type="molecule type" value="Genomic_DNA"/>
</dbReference>
<dbReference type="SUPFAM" id="SSF48371">
    <property type="entry name" value="ARM repeat"/>
    <property type="match status" value="1"/>
</dbReference>
<dbReference type="InterPro" id="IPR011989">
    <property type="entry name" value="ARM-like"/>
</dbReference>
<dbReference type="RefSeq" id="WP_128555293.1">
    <property type="nucleotide sequence ID" value="NZ_QUAK01000042.1"/>
</dbReference>
<keyword evidence="3" id="KW-1185">Reference proteome</keyword>
<gene>
    <name evidence="2" type="ORF">DY218_08425</name>
</gene>
<dbReference type="Proteomes" id="UP000263094">
    <property type="component" value="Unassembled WGS sequence"/>
</dbReference>